<evidence type="ECO:0000313" key="2">
    <source>
        <dbReference type="Proteomes" id="UP000184164"/>
    </source>
</evidence>
<proteinExistence type="predicted"/>
<dbReference type="Proteomes" id="UP000184164">
    <property type="component" value="Unassembled WGS sequence"/>
</dbReference>
<dbReference type="AlphaFoldDB" id="A0A1M4U0C5"/>
<keyword evidence="2" id="KW-1185">Reference proteome</keyword>
<protein>
    <submittedName>
        <fullName evidence="1">RteC protein</fullName>
    </submittedName>
</protein>
<evidence type="ECO:0000313" key="1">
    <source>
        <dbReference type="EMBL" id="SHE50047.1"/>
    </source>
</evidence>
<dbReference type="STRING" id="1484053.SAMN05444274_101527"/>
<gene>
    <name evidence="1" type="ORF">SAMN05444274_101527</name>
</gene>
<dbReference type="EMBL" id="FQUM01000001">
    <property type="protein sequence ID" value="SHE50047.1"/>
    <property type="molecule type" value="Genomic_DNA"/>
</dbReference>
<organism evidence="1 2">
    <name type="scientific">Mariniphaga anaerophila</name>
    <dbReference type="NCBI Taxonomy" id="1484053"/>
    <lineage>
        <taxon>Bacteria</taxon>
        <taxon>Pseudomonadati</taxon>
        <taxon>Bacteroidota</taxon>
        <taxon>Bacteroidia</taxon>
        <taxon>Marinilabiliales</taxon>
        <taxon>Prolixibacteraceae</taxon>
        <taxon>Mariniphaga</taxon>
    </lineage>
</organism>
<dbReference type="RefSeq" id="WP_072998626.1">
    <property type="nucleotide sequence ID" value="NZ_FQUM01000001.1"/>
</dbReference>
<name>A0A1M4U0C5_9BACT</name>
<reference evidence="1 2" key="1">
    <citation type="submission" date="2016-11" db="EMBL/GenBank/DDBJ databases">
        <authorList>
            <person name="Jaros S."/>
            <person name="Januszkiewicz K."/>
            <person name="Wedrychowicz H."/>
        </authorList>
    </citation>
    <scope>NUCLEOTIDE SEQUENCE [LARGE SCALE GENOMIC DNA]</scope>
    <source>
        <strain evidence="1 2">DSM 26910</strain>
    </source>
</reference>
<dbReference type="OrthoDB" id="790983at2"/>
<accession>A0A1M4U0C5</accession>
<dbReference type="Pfam" id="PF09357">
    <property type="entry name" value="RteC"/>
    <property type="match status" value="1"/>
</dbReference>
<sequence length="277" mass="33121">MNEYITKLRKETDELIDQIESSDSNILKKSLEASHVLAEAFEQLKKFIIPYEFKNDDEEIFFFKEIKPKFCYRLIYYRKLYNIEMNRPAGIEEQKEYLHEELNEINKYNAKRLDFIRYYRSGATHLDSLYFLRGKMDTEQYLETFYYELDPNFSTNYDFKLAKILSNDMLLAYLMQEIDQLNSNGIYLPSGFPSIKLTWRGTKTELMEQLYAWDSDNIFGDIPLTQLSDYVQNVFNIRLDKNLSRAFSDLKIRNSPTPFLDKLKNVLLKRMGREKNS</sequence>
<dbReference type="InterPro" id="IPR018534">
    <property type="entry name" value="Tet_reg_excision_RteC"/>
</dbReference>